<dbReference type="InterPro" id="IPR023395">
    <property type="entry name" value="MCP_dom_sf"/>
</dbReference>
<sequence>MAKQPSSFFATTAIDHAVAGLGAGVVTTLCLNPLDLLKIKFQVNTGAPTGGIGKQIFYALRDIQQQQGWKGLYRGISPNVAGNASSWGLYFLFYNMLKKQAGGGDINKPLSAAQYLICSAEASAVTAVITNPFWLVRVRMFASTRDTPGTYRGLWDGLSTITRTEGFSGLFRGTTLALVGVSNGAIQFMAYEKMKRWGFDQKRKQAERAGKKYNQDLDKLSNLAYSSMSITSKFMASAATYPYQVVRSRTQNNAQSELFPDIPTTIRRTWKQEGFRGFYRGLGTSLVRVLPGNCITFVVYENLAWLLRTSAARRDARRASESSSIHDS</sequence>
<reference evidence="10 11" key="1">
    <citation type="journal article" date="2020" name="ISME J.">
        <title>Uncovering the hidden diversity of litter-decomposition mechanisms in mushroom-forming fungi.</title>
        <authorList>
            <person name="Floudas D."/>
            <person name="Bentzer J."/>
            <person name="Ahren D."/>
            <person name="Johansson T."/>
            <person name="Persson P."/>
            <person name="Tunlid A."/>
        </authorList>
    </citation>
    <scope>NUCLEOTIDE SEQUENCE [LARGE SCALE GENOMIC DNA]</scope>
    <source>
        <strain evidence="10 11">CBS 146.42</strain>
    </source>
</reference>
<dbReference type="EMBL" id="JAACJO010000001">
    <property type="protein sequence ID" value="KAF5363782.1"/>
    <property type="molecule type" value="Genomic_DNA"/>
</dbReference>
<dbReference type="Pfam" id="PF00153">
    <property type="entry name" value="Mito_carr"/>
    <property type="match status" value="3"/>
</dbReference>
<dbReference type="Proteomes" id="UP000559027">
    <property type="component" value="Unassembled WGS sequence"/>
</dbReference>
<accession>A0A8H5GF10</accession>
<evidence type="ECO:0008006" key="12">
    <source>
        <dbReference type="Google" id="ProtNLM"/>
    </source>
</evidence>
<protein>
    <recommendedName>
        <fullName evidence="12">Mitochondrial FAD carrier protein</fullName>
    </recommendedName>
</protein>
<dbReference type="AlphaFoldDB" id="A0A8H5GF10"/>
<dbReference type="PROSITE" id="PS50920">
    <property type="entry name" value="SOLCAR"/>
    <property type="match status" value="3"/>
</dbReference>
<dbReference type="SUPFAM" id="SSF103506">
    <property type="entry name" value="Mitochondrial carrier"/>
    <property type="match status" value="1"/>
</dbReference>
<evidence type="ECO:0000256" key="4">
    <source>
        <dbReference type="ARBA" id="ARBA00022692"/>
    </source>
</evidence>
<dbReference type="InterPro" id="IPR044712">
    <property type="entry name" value="SLC25A32-like"/>
</dbReference>
<feature type="repeat" description="Solcar" evidence="8">
    <location>
        <begin position="220"/>
        <end position="306"/>
    </location>
</feature>
<keyword evidence="3 9" id="KW-0813">Transport</keyword>
<keyword evidence="7 8" id="KW-0472">Membrane</keyword>
<dbReference type="InterPro" id="IPR018108">
    <property type="entry name" value="MCP_transmembrane"/>
</dbReference>
<gene>
    <name evidence="10" type="ORF">D9756_000889</name>
</gene>
<dbReference type="OrthoDB" id="428293at2759"/>
<dbReference type="PANTHER" id="PTHR45683">
    <property type="entry name" value="MITOCHONDRIAL NICOTINAMIDE ADENINE DINUCLEOTIDE TRANSPORTER 1-RELATED-RELATED"/>
    <property type="match status" value="1"/>
</dbReference>
<feature type="repeat" description="Solcar" evidence="8">
    <location>
        <begin position="11"/>
        <end position="100"/>
    </location>
</feature>
<proteinExistence type="inferred from homology"/>
<evidence type="ECO:0000256" key="7">
    <source>
        <dbReference type="ARBA" id="ARBA00023136"/>
    </source>
</evidence>
<organism evidence="10 11">
    <name type="scientific">Leucocoprinus leucothites</name>
    <dbReference type="NCBI Taxonomy" id="201217"/>
    <lineage>
        <taxon>Eukaryota</taxon>
        <taxon>Fungi</taxon>
        <taxon>Dikarya</taxon>
        <taxon>Basidiomycota</taxon>
        <taxon>Agaricomycotina</taxon>
        <taxon>Agaricomycetes</taxon>
        <taxon>Agaricomycetidae</taxon>
        <taxon>Agaricales</taxon>
        <taxon>Agaricineae</taxon>
        <taxon>Agaricaceae</taxon>
        <taxon>Leucocoprinus</taxon>
    </lineage>
</organism>
<evidence type="ECO:0000256" key="2">
    <source>
        <dbReference type="ARBA" id="ARBA00006375"/>
    </source>
</evidence>
<evidence type="ECO:0000256" key="8">
    <source>
        <dbReference type="PROSITE-ProRule" id="PRU00282"/>
    </source>
</evidence>
<keyword evidence="4 8" id="KW-0812">Transmembrane</keyword>
<dbReference type="Gene3D" id="1.50.40.10">
    <property type="entry name" value="Mitochondrial carrier domain"/>
    <property type="match status" value="2"/>
</dbReference>
<comment type="similarity">
    <text evidence="2 9">Belongs to the mitochondrial carrier (TC 2.A.29) family.</text>
</comment>
<dbReference type="GO" id="GO:0055085">
    <property type="term" value="P:transmembrane transport"/>
    <property type="evidence" value="ECO:0007669"/>
    <property type="project" value="InterPro"/>
</dbReference>
<comment type="subcellular location">
    <subcellularLocation>
        <location evidence="1">Membrane</location>
        <topology evidence="1">Multi-pass membrane protein</topology>
    </subcellularLocation>
</comment>
<keyword evidence="6" id="KW-1133">Transmembrane helix</keyword>
<dbReference type="GO" id="GO:0006862">
    <property type="term" value="P:nucleotide transport"/>
    <property type="evidence" value="ECO:0007669"/>
    <property type="project" value="InterPro"/>
</dbReference>
<feature type="repeat" description="Solcar" evidence="8">
    <location>
        <begin position="110"/>
        <end position="197"/>
    </location>
</feature>
<keyword evidence="11" id="KW-1185">Reference proteome</keyword>
<keyword evidence="5" id="KW-0677">Repeat</keyword>
<evidence type="ECO:0000256" key="5">
    <source>
        <dbReference type="ARBA" id="ARBA00022737"/>
    </source>
</evidence>
<dbReference type="GO" id="GO:0016020">
    <property type="term" value="C:membrane"/>
    <property type="evidence" value="ECO:0007669"/>
    <property type="project" value="UniProtKB-SubCell"/>
</dbReference>
<evidence type="ECO:0000313" key="10">
    <source>
        <dbReference type="EMBL" id="KAF5363782.1"/>
    </source>
</evidence>
<name>A0A8H5GF10_9AGAR</name>
<evidence type="ECO:0000256" key="1">
    <source>
        <dbReference type="ARBA" id="ARBA00004141"/>
    </source>
</evidence>
<evidence type="ECO:0000256" key="3">
    <source>
        <dbReference type="ARBA" id="ARBA00022448"/>
    </source>
</evidence>
<evidence type="ECO:0000256" key="9">
    <source>
        <dbReference type="RuleBase" id="RU000488"/>
    </source>
</evidence>
<evidence type="ECO:0000313" key="11">
    <source>
        <dbReference type="Proteomes" id="UP000559027"/>
    </source>
</evidence>
<evidence type="ECO:0000256" key="6">
    <source>
        <dbReference type="ARBA" id="ARBA00022989"/>
    </source>
</evidence>
<comment type="caution">
    <text evidence="10">The sequence shown here is derived from an EMBL/GenBank/DDBJ whole genome shotgun (WGS) entry which is preliminary data.</text>
</comment>